<dbReference type="EMBL" id="CAMGYJ010000011">
    <property type="protein sequence ID" value="CAI0557973.1"/>
    <property type="molecule type" value="Genomic_DNA"/>
</dbReference>
<keyword evidence="1" id="KW-0732">Signal</keyword>
<accession>A0AAV0RP42</accession>
<sequence>MAGATKLQVCVALMVAAASGQLADGAVDRYFVLSCMSPCLDYIRGKGPLVPACADRREDLGSAGFDLQPLLDLWMMALFELH</sequence>
<evidence type="ECO:0000313" key="3">
    <source>
        <dbReference type="Proteomes" id="UP001154282"/>
    </source>
</evidence>
<gene>
    <name evidence="2" type="ORF">LITE_LOCUS48556</name>
</gene>
<name>A0AAV0RP42_9ROSI</name>
<evidence type="ECO:0000256" key="1">
    <source>
        <dbReference type="SAM" id="SignalP"/>
    </source>
</evidence>
<feature type="signal peptide" evidence="1">
    <location>
        <begin position="1"/>
        <end position="25"/>
    </location>
</feature>
<proteinExistence type="predicted"/>
<dbReference type="AlphaFoldDB" id="A0AAV0RP42"/>
<comment type="caution">
    <text evidence="2">The sequence shown here is derived from an EMBL/GenBank/DDBJ whole genome shotgun (WGS) entry which is preliminary data.</text>
</comment>
<evidence type="ECO:0000313" key="2">
    <source>
        <dbReference type="EMBL" id="CAI0557973.1"/>
    </source>
</evidence>
<dbReference type="Proteomes" id="UP001154282">
    <property type="component" value="Unassembled WGS sequence"/>
</dbReference>
<feature type="chain" id="PRO_5043751441" evidence="1">
    <location>
        <begin position="26"/>
        <end position="82"/>
    </location>
</feature>
<organism evidence="2 3">
    <name type="scientific">Linum tenue</name>
    <dbReference type="NCBI Taxonomy" id="586396"/>
    <lineage>
        <taxon>Eukaryota</taxon>
        <taxon>Viridiplantae</taxon>
        <taxon>Streptophyta</taxon>
        <taxon>Embryophyta</taxon>
        <taxon>Tracheophyta</taxon>
        <taxon>Spermatophyta</taxon>
        <taxon>Magnoliopsida</taxon>
        <taxon>eudicotyledons</taxon>
        <taxon>Gunneridae</taxon>
        <taxon>Pentapetalae</taxon>
        <taxon>rosids</taxon>
        <taxon>fabids</taxon>
        <taxon>Malpighiales</taxon>
        <taxon>Linaceae</taxon>
        <taxon>Linum</taxon>
    </lineage>
</organism>
<protein>
    <submittedName>
        <fullName evidence="2">Uncharacterized protein</fullName>
    </submittedName>
</protein>
<reference evidence="2" key="1">
    <citation type="submission" date="2022-08" db="EMBL/GenBank/DDBJ databases">
        <authorList>
            <person name="Gutierrez-Valencia J."/>
        </authorList>
    </citation>
    <scope>NUCLEOTIDE SEQUENCE</scope>
</reference>
<keyword evidence="3" id="KW-1185">Reference proteome</keyword>